<keyword evidence="9" id="KW-0594">Phospholipid biosynthesis</keyword>
<keyword evidence="15" id="KW-1185">Reference proteome</keyword>
<organism evidence="14 15">
    <name type="scientific">Luteococcus sanguinis</name>
    <dbReference type="NCBI Taxonomy" id="174038"/>
    <lineage>
        <taxon>Bacteria</taxon>
        <taxon>Bacillati</taxon>
        <taxon>Actinomycetota</taxon>
        <taxon>Actinomycetes</taxon>
        <taxon>Propionibacteriales</taxon>
        <taxon>Propionibacteriaceae</taxon>
        <taxon>Luteococcus</taxon>
    </lineage>
</organism>
<dbReference type="InterPro" id="IPR000462">
    <property type="entry name" value="CDP-OH_P_trans"/>
</dbReference>
<dbReference type="PIRSF" id="PIRSF000847">
    <property type="entry name" value="Phos_ph_gly_syn"/>
    <property type="match status" value="1"/>
</dbReference>
<dbReference type="InterPro" id="IPR043130">
    <property type="entry name" value="CDP-OH_PTrfase_TM_dom"/>
</dbReference>
<name>A0ABW1WY53_9ACTN</name>
<evidence type="ECO:0000256" key="1">
    <source>
        <dbReference type="ARBA" id="ARBA00004141"/>
    </source>
</evidence>
<reference evidence="15" key="1">
    <citation type="journal article" date="2019" name="Int. J. Syst. Evol. Microbiol.">
        <title>The Global Catalogue of Microorganisms (GCM) 10K type strain sequencing project: providing services to taxonomists for standard genome sequencing and annotation.</title>
        <authorList>
            <consortium name="The Broad Institute Genomics Platform"/>
            <consortium name="The Broad Institute Genome Sequencing Center for Infectious Disease"/>
            <person name="Wu L."/>
            <person name="Ma J."/>
        </authorList>
    </citation>
    <scope>NUCLEOTIDE SEQUENCE [LARGE SCALE GENOMIC DNA]</scope>
    <source>
        <strain evidence="15">CGMCC 1.15277</strain>
    </source>
</reference>
<evidence type="ECO:0000256" key="4">
    <source>
        <dbReference type="ARBA" id="ARBA00022679"/>
    </source>
</evidence>
<dbReference type="PANTHER" id="PTHR14269">
    <property type="entry name" value="CDP-DIACYLGLYCEROL--GLYCEROL-3-PHOSPHATE 3-PHOSPHATIDYLTRANSFERASE-RELATED"/>
    <property type="match status" value="1"/>
</dbReference>
<sequence length="202" mass="22936">MTAQDATPSQWNVPNVLTAVRMVLVPVFAWMLLSHPHEMDWRIWTTVVFCIAMATDFVDGKIARKYNLVTNFGKLWDPIADKALTGMAFIGLSILGELQWWVTIIILVREWGITILRWAIMKYGIMAANRGGKLKTFVQALALVLYLLWLPHLPTPVQWIAWALMAAAFVLTVVTGLDYLREAAKLRREALSRWAAEGREAK</sequence>
<evidence type="ECO:0000256" key="2">
    <source>
        <dbReference type="ARBA" id="ARBA00010441"/>
    </source>
</evidence>
<dbReference type="PROSITE" id="PS00379">
    <property type="entry name" value="CDP_ALCOHOL_P_TRANSF"/>
    <property type="match status" value="1"/>
</dbReference>
<protein>
    <recommendedName>
        <fullName evidence="11">CDP-diacylglycerol--glycerol-3-phosphate 3-phosphatidyltransferase</fullName>
        <ecNumber evidence="11">2.7.8.5</ecNumber>
    </recommendedName>
</protein>
<keyword evidence="5 13" id="KW-0812">Transmembrane</keyword>
<comment type="subcellular location">
    <subcellularLocation>
        <location evidence="1">Membrane</location>
        <topology evidence="1">Multi-pass membrane protein</topology>
    </subcellularLocation>
</comment>
<dbReference type="EC" id="2.7.8.5" evidence="11"/>
<keyword evidence="6 13" id="KW-1133">Transmembrane helix</keyword>
<dbReference type="InterPro" id="IPR050324">
    <property type="entry name" value="CDP-alcohol_PTase-I"/>
</dbReference>
<keyword evidence="7" id="KW-0443">Lipid metabolism</keyword>
<evidence type="ECO:0000256" key="5">
    <source>
        <dbReference type="ARBA" id="ARBA00022692"/>
    </source>
</evidence>
<dbReference type="InterPro" id="IPR048254">
    <property type="entry name" value="CDP_ALCOHOL_P_TRANSF_CS"/>
</dbReference>
<keyword evidence="10" id="KW-1208">Phospholipid metabolism</keyword>
<evidence type="ECO:0000256" key="12">
    <source>
        <dbReference type="RuleBase" id="RU003750"/>
    </source>
</evidence>
<comment type="caution">
    <text evidence="14">The sequence shown here is derived from an EMBL/GenBank/DDBJ whole genome shotgun (WGS) entry which is preliminary data.</text>
</comment>
<evidence type="ECO:0000256" key="6">
    <source>
        <dbReference type="ARBA" id="ARBA00022989"/>
    </source>
</evidence>
<evidence type="ECO:0000313" key="14">
    <source>
        <dbReference type="EMBL" id="MFC6395971.1"/>
    </source>
</evidence>
<evidence type="ECO:0000256" key="10">
    <source>
        <dbReference type="ARBA" id="ARBA00023264"/>
    </source>
</evidence>
<evidence type="ECO:0000256" key="9">
    <source>
        <dbReference type="ARBA" id="ARBA00023209"/>
    </source>
</evidence>
<dbReference type="NCBIfam" id="TIGR00560">
    <property type="entry name" value="pgsA"/>
    <property type="match status" value="1"/>
</dbReference>
<evidence type="ECO:0000256" key="7">
    <source>
        <dbReference type="ARBA" id="ARBA00023098"/>
    </source>
</evidence>
<feature type="transmembrane region" description="Helical" evidence="13">
    <location>
        <begin position="159"/>
        <end position="180"/>
    </location>
</feature>
<feature type="transmembrane region" description="Helical" evidence="13">
    <location>
        <begin position="12"/>
        <end position="33"/>
    </location>
</feature>
<dbReference type="RefSeq" id="WP_343885957.1">
    <property type="nucleotide sequence ID" value="NZ_BAAAKI010000012.1"/>
</dbReference>
<dbReference type="PANTHER" id="PTHR14269:SF52">
    <property type="entry name" value="PHOSPHATIDYLGLYCEROPHOSPHATE SYNTHASE-RELATED"/>
    <property type="match status" value="1"/>
</dbReference>
<dbReference type="Pfam" id="PF01066">
    <property type="entry name" value="CDP-OH_P_transf"/>
    <property type="match status" value="1"/>
</dbReference>
<dbReference type="EMBL" id="JBHSUA010000008">
    <property type="protein sequence ID" value="MFC6395971.1"/>
    <property type="molecule type" value="Genomic_DNA"/>
</dbReference>
<evidence type="ECO:0000313" key="15">
    <source>
        <dbReference type="Proteomes" id="UP001596266"/>
    </source>
</evidence>
<feature type="transmembrane region" description="Helical" evidence="13">
    <location>
        <begin position="132"/>
        <end position="153"/>
    </location>
</feature>
<dbReference type="InterPro" id="IPR004570">
    <property type="entry name" value="Phosphatidylglycerol_P_synth"/>
</dbReference>
<evidence type="ECO:0000256" key="11">
    <source>
        <dbReference type="NCBIfam" id="TIGR00560"/>
    </source>
</evidence>
<dbReference type="Gene3D" id="1.20.120.1760">
    <property type="match status" value="1"/>
</dbReference>
<evidence type="ECO:0000256" key="3">
    <source>
        <dbReference type="ARBA" id="ARBA00022516"/>
    </source>
</evidence>
<evidence type="ECO:0000256" key="13">
    <source>
        <dbReference type="SAM" id="Phobius"/>
    </source>
</evidence>
<keyword evidence="8 13" id="KW-0472">Membrane</keyword>
<dbReference type="GO" id="GO:0008444">
    <property type="term" value="F:CDP-diacylglycerol-glycerol-3-phosphate 3-phosphatidyltransferase activity"/>
    <property type="evidence" value="ECO:0007669"/>
    <property type="project" value="UniProtKB-EC"/>
</dbReference>
<proteinExistence type="inferred from homology"/>
<gene>
    <name evidence="14" type="primary">pgsA</name>
    <name evidence="14" type="ORF">ACFP57_03035</name>
</gene>
<dbReference type="Proteomes" id="UP001596266">
    <property type="component" value="Unassembled WGS sequence"/>
</dbReference>
<evidence type="ECO:0000256" key="8">
    <source>
        <dbReference type="ARBA" id="ARBA00023136"/>
    </source>
</evidence>
<keyword evidence="4 12" id="KW-0808">Transferase</keyword>
<accession>A0ABW1WY53</accession>
<keyword evidence="3" id="KW-0444">Lipid biosynthesis</keyword>
<comment type="similarity">
    <text evidence="2 12">Belongs to the CDP-alcohol phosphatidyltransferase class-I family.</text>
</comment>